<dbReference type="InterPro" id="IPR044730">
    <property type="entry name" value="RNase_H-like_dom_plant"/>
</dbReference>
<dbReference type="EMBL" id="SMMG02000012">
    <property type="protein sequence ID" value="KAA3454905.1"/>
    <property type="molecule type" value="Genomic_DNA"/>
</dbReference>
<evidence type="ECO:0000313" key="4">
    <source>
        <dbReference type="EMBL" id="KAA3454905.1"/>
    </source>
</evidence>
<keyword evidence="4" id="KW-0695">RNA-directed DNA polymerase</keyword>
<dbReference type="PANTHER" id="PTHR46890:SF48">
    <property type="entry name" value="RNA-DIRECTED DNA POLYMERASE"/>
    <property type="match status" value="1"/>
</dbReference>
<evidence type="ECO:0000259" key="1">
    <source>
        <dbReference type="Pfam" id="PF00078"/>
    </source>
</evidence>
<protein>
    <submittedName>
        <fullName evidence="4">Reverse transcriptase</fullName>
    </submittedName>
</protein>
<dbReference type="InterPro" id="IPR000477">
    <property type="entry name" value="RT_dom"/>
</dbReference>
<dbReference type="GO" id="GO:0003964">
    <property type="term" value="F:RNA-directed DNA polymerase activity"/>
    <property type="evidence" value="ECO:0007669"/>
    <property type="project" value="UniProtKB-KW"/>
</dbReference>
<dbReference type="InterPro" id="IPR002156">
    <property type="entry name" value="RNaseH_domain"/>
</dbReference>
<dbReference type="Pfam" id="PF00078">
    <property type="entry name" value="RVT_1"/>
    <property type="match status" value="1"/>
</dbReference>
<dbReference type="InterPro" id="IPR026960">
    <property type="entry name" value="RVT-Znf"/>
</dbReference>
<sequence>MEIDKDEMYWEQRARANWFKLGDRNTAYFHKCATTRRRVNTINKLVLDDGREISNSTEINEVATKFFEDLFTSRGCGNPHKVLEGIRPNISHEINDRLLSPFREEEVWLALNGMGPTKAPGSDGYPALFFHKFWHIVGKEVTEFCLDVLNGVRGAEQINIIEIVLIPKILNPTFMVNFRPISLCTVLYKMVAKAILNRLQDVMGLCIDEVQTAFVPGRLITDNMLVAYEILHSFQKKRTGKKGYMALKLDMSKVYDRVDSVSYAVNSNGYRGRIFQVTRGLRQGDPLSLLLFLFCSEGLSSLMRTAKGNGEVKGAKASRRGPEISHLLFADDCMLFGETTDQGARNMKNILQEYQDCSGQCVNYNKSTIFYSSNTSEEAKLAVSAVLGVRSASNLEKYLGLPNVVGKRKRAAFQNLLDRINMRIDGWSTRWLSQGGKEIFIKSVLQAIPTYAMLCFLLPKTFCEKIESKLINNEECSWNKYLIENTFPAAEAELILQIPLAMEAHDSLLVWNDEPSGEFSVRSSYKLVKSLDPTAYALQNVYREFYKKLWGTDIPEKIKILVWKLSWNYLSTRVNLHCRKLAPNGECPRCQNGEETMNHLFRDYPVSMLRIFCVALWLIWGDRNSRIHEKINRSGKEMATFIRSYIKELDGVKGEKQITSTVKRKWRSPSGSKVKVNFDGAFSERTKQSASEVVTRDSSGYVLISTAEIHHRVTSAFAAEAIACKKATQIAIEIQWREVSIEGDSLTVIKNCKKGDFDRSLIGPYINVILSLKSRATDLSFEFVPRSENTIAHILATEALKRKEGFYLTDGVPCYAKSQVENESVREPD</sequence>
<dbReference type="GO" id="GO:0004523">
    <property type="term" value="F:RNA-DNA hybrid ribonuclease activity"/>
    <property type="evidence" value="ECO:0007669"/>
    <property type="project" value="InterPro"/>
</dbReference>
<evidence type="ECO:0000259" key="2">
    <source>
        <dbReference type="Pfam" id="PF13456"/>
    </source>
</evidence>
<name>A0A5B6UMK8_9ROSI</name>
<dbReference type="PANTHER" id="PTHR46890">
    <property type="entry name" value="NON-LTR RETROLELEMENT REVERSE TRANSCRIPTASE-LIKE PROTEIN-RELATED"/>
    <property type="match status" value="1"/>
</dbReference>
<dbReference type="AlphaFoldDB" id="A0A5B6UMK8"/>
<dbReference type="Pfam" id="PF13966">
    <property type="entry name" value="zf-RVT"/>
    <property type="match status" value="1"/>
</dbReference>
<feature type="domain" description="Reverse transcriptase" evidence="1">
    <location>
        <begin position="175"/>
        <end position="379"/>
    </location>
</feature>
<dbReference type="InterPro" id="IPR012337">
    <property type="entry name" value="RNaseH-like_sf"/>
</dbReference>
<dbReference type="Pfam" id="PF13456">
    <property type="entry name" value="RVT_3"/>
    <property type="match status" value="1"/>
</dbReference>
<dbReference type="OrthoDB" id="8063823at2759"/>
<dbReference type="Gene3D" id="3.30.420.10">
    <property type="entry name" value="Ribonuclease H-like superfamily/Ribonuclease H"/>
    <property type="match status" value="1"/>
</dbReference>
<dbReference type="SUPFAM" id="SSF56672">
    <property type="entry name" value="DNA/RNA polymerases"/>
    <property type="match status" value="1"/>
</dbReference>
<dbReference type="CDD" id="cd01650">
    <property type="entry name" value="RT_nLTR_like"/>
    <property type="match status" value="1"/>
</dbReference>
<keyword evidence="4" id="KW-0548">Nucleotidyltransferase</keyword>
<feature type="domain" description="RNase H type-1" evidence="2">
    <location>
        <begin position="677"/>
        <end position="799"/>
    </location>
</feature>
<reference evidence="5" key="1">
    <citation type="journal article" date="2019" name="Plant Biotechnol. J.">
        <title>Genome sequencing of the Australian wild diploid species Gossypium australe highlights disease resistance and delayed gland morphogenesis.</title>
        <authorList>
            <person name="Cai Y."/>
            <person name="Cai X."/>
            <person name="Wang Q."/>
            <person name="Wang P."/>
            <person name="Zhang Y."/>
            <person name="Cai C."/>
            <person name="Xu Y."/>
            <person name="Wang K."/>
            <person name="Zhou Z."/>
            <person name="Wang C."/>
            <person name="Geng S."/>
            <person name="Li B."/>
            <person name="Dong Q."/>
            <person name="Hou Y."/>
            <person name="Wang H."/>
            <person name="Ai P."/>
            <person name="Liu Z."/>
            <person name="Yi F."/>
            <person name="Sun M."/>
            <person name="An G."/>
            <person name="Cheng J."/>
            <person name="Zhang Y."/>
            <person name="Shi Q."/>
            <person name="Xie Y."/>
            <person name="Shi X."/>
            <person name="Chang Y."/>
            <person name="Huang F."/>
            <person name="Chen Y."/>
            <person name="Hong S."/>
            <person name="Mi L."/>
            <person name="Sun Q."/>
            <person name="Zhang L."/>
            <person name="Zhou B."/>
            <person name="Peng R."/>
            <person name="Zhang X."/>
            <person name="Liu F."/>
        </authorList>
    </citation>
    <scope>NUCLEOTIDE SEQUENCE [LARGE SCALE GENOMIC DNA]</scope>
    <source>
        <strain evidence="5">cv. PA1801</strain>
    </source>
</reference>
<organism evidence="4 5">
    <name type="scientific">Gossypium australe</name>
    <dbReference type="NCBI Taxonomy" id="47621"/>
    <lineage>
        <taxon>Eukaryota</taxon>
        <taxon>Viridiplantae</taxon>
        <taxon>Streptophyta</taxon>
        <taxon>Embryophyta</taxon>
        <taxon>Tracheophyta</taxon>
        <taxon>Spermatophyta</taxon>
        <taxon>Magnoliopsida</taxon>
        <taxon>eudicotyledons</taxon>
        <taxon>Gunneridae</taxon>
        <taxon>Pentapetalae</taxon>
        <taxon>rosids</taxon>
        <taxon>malvids</taxon>
        <taxon>Malvales</taxon>
        <taxon>Malvaceae</taxon>
        <taxon>Malvoideae</taxon>
        <taxon>Gossypium</taxon>
    </lineage>
</organism>
<feature type="domain" description="Reverse transcriptase zinc-binding" evidence="3">
    <location>
        <begin position="519"/>
        <end position="603"/>
    </location>
</feature>
<gene>
    <name evidence="4" type="ORF">EPI10_017989</name>
</gene>
<evidence type="ECO:0000313" key="5">
    <source>
        <dbReference type="Proteomes" id="UP000325315"/>
    </source>
</evidence>
<dbReference type="GO" id="GO:0003676">
    <property type="term" value="F:nucleic acid binding"/>
    <property type="evidence" value="ECO:0007669"/>
    <property type="project" value="InterPro"/>
</dbReference>
<dbReference type="Proteomes" id="UP000325315">
    <property type="component" value="Unassembled WGS sequence"/>
</dbReference>
<dbReference type="CDD" id="cd06222">
    <property type="entry name" value="RNase_H_like"/>
    <property type="match status" value="1"/>
</dbReference>
<accession>A0A5B6UMK8</accession>
<evidence type="ECO:0000259" key="3">
    <source>
        <dbReference type="Pfam" id="PF13966"/>
    </source>
</evidence>
<comment type="caution">
    <text evidence="4">The sequence shown here is derived from an EMBL/GenBank/DDBJ whole genome shotgun (WGS) entry which is preliminary data.</text>
</comment>
<proteinExistence type="predicted"/>
<dbReference type="InterPro" id="IPR043502">
    <property type="entry name" value="DNA/RNA_pol_sf"/>
</dbReference>
<keyword evidence="4" id="KW-0808">Transferase</keyword>
<dbReference type="InterPro" id="IPR036397">
    <property type="entry name" value="RNaseH_sf"/>
</dbReference>
<dbReference type="SUPFAM" id="SSF53098">
    <property type="entry name" value="Ribonuclease H-like"/>
    <property type="match status" value="1"/>
</dbReference>
<dbReference type="InterPro" id="IPR052343">
    <property type="entry name" value="Retrotransposon-Effector_Assoc"/>
</dbReference>
<keyword evidence="5" id="KW-1185">Reference proteome</keyword>